<comment type="caution">
    <text evidence="3">The sequence shown here is derived from an EMBL/GenBank/DDBJ whole genome shotgun (WGS) entry which is preliminary data.</text>
</comment>
<protein>
    <recommendedName>
        <fullName evidence="5">Cell wall protein SED1</fullName>
    </recommendedName>
</protein>
<dbReference type="EMBL" id="JANBVN010000062">
    <property type="protein sequence ID" value="KAJ9151576.1"/>
    <property type="molecule type" value="Genomic_DNA"/>
</dbReference>
<feature type="region of interest" description="Disordered" evidence="1">
    <location>
        <begin position="110"/>
        <end position="150"/>
    </location>
</feature>
<keyword evidence="2" id="KW-0732">Signal</keyword>
<feature type="compositionally biased region" description="Low complexity" evidence="1">
    <location>
        <begin position="124"/>
        <end position="145"/>
    </location>
</feature>
<gene>
    <name evidence="3" type="ORF">NKR19_g4806</name>
</gene>
<feature type="signal peptide" evidence="2">
    <location>
        <begin position="1"/>
        <end position="19"/>
    </location>
</feature>
<reference evidence="3" key="1">
    <citation type="submission" date="2022-07" db="EMBL/GenBank/DDBJ databases">
        <title>Fungi with potential for degradation of polypropylene.</title>
        <authorList>
            <person name="Gostincar C."/>
        </authorList>
    </citation>
    <scope>NUCLEOTIDE SEQUENCE</scope>
    <source>
        <strain evidence="3">EXF-13287</strain>
    </source>
</reference>
<name>A0AA38VUL1_9PEZI</name>
<accession>A0AA38VUL1</accession>
<sequence>MRLLDIAASVVGFAAWAQAWGTGTGVDSTVYTTIVVPTYTTYCPEPTTFAYKNITYTVTKPTTITITNCPCTLSIHKPPPVTTTTTYTIPPPNNQTTTGFHNTTVTTATLTITPPPTTDLQGETPITTTPSPTKTPVGPTSTPTGNNPPPLSVSAADRMGFSVLGSLLAAVAVLALAL</sequence>
<evidence type="ECO:0008006" key="5">
    <source>
        <dbReference type="Google" id="ProtNLM"/>
    </source>
</evidence>
<feature type="chain" id="PRO_5041443827" description="Cell wall protein SED1" evidence="2">
    <location>
        <begin position="20"/>
        <end position="178"/>
    </location>
</feature>
<dbReference type="AlphaFoldDB" id="A0AA38VUL1"/>
<evidence type="ECO:0000256" key="1">
    <source>
        <dbReference type="SAM" id="MobiDB-lite"/>
    </source>
</evidence>
<evidence type="ECO:0000256" key="2">
    <source>
        <dbReference type="SAM" id="SignalP"/>
    </source>
</evidence>
<proteinExistence type="predicted"/>
<keyword evidence="4" id="KW-1185">Reference proteome</keyword>
<dbReference type="Proteomes" id="UP001174691">
    <property type="component" value="Unassembled WGS sequence"/>
</dbReference>
<organism evidence="3 4">
    <name type="scientific">Coniochaeta hoffmannii</name>
    <dbReference type="NCBI Taxonomy" id="91930"/>
    <lineage>
        <taxon>Eukaryota</taxon>
        <taxon>Fungi</taxon>
        <taxon>Dikarya</taxon>
        <taxon>Ascomycota</taxon>
        <taxon>Pezizomycotina</taxon>
        <taxon>Sordariomycetes</taxon>
        <taxon>Sordariomycetidae</taxon>
        <taxon>Coniochaetales</taxon>
        <taxon>Coniochaetaceae</taxon>
        <taxon>Coniochaeta</taxon>
    </lineage>
</organism>
<evidence type="ECO:0000313" key="3">
    <source>
        <dbReference type="EMBL" id="KAJ9151576.1"/>
    </source>
</evidence>
<evidence type="ECO:0000313" key="4">
    <source>
        <dbReference type="Proteomes" id="UP001174691"/>
    </source>
</evidence>